<proteinExistence type="predicted"/>
<gene>
    <name evidence="1" type="ordered locus">BMS_0634</name>
</gene>
<accession>E1X569</accession>
<reference evidence="2" key="1">
    <citation type="journal article" date="2013" name="ISME J.">
        <title>A small predatory core genome in the divergent marine Bacteriovorax marinus SJ and the terrestrial Bdellovibrio bacteriovorus.</title>
        <authorList>
            <person name="Crossman L.C."/>
            <person name="Chen H."/>
            <person name="Cerdeno-Tarraga A.M."/>
            <person name="Brooks K."/>
            <person name="Quail M.A."/>
            <person name="Pineiro S.A."/>
            <person name="Hobley L."/>
            <person name="Sockett R.E."/>
            <person name="Bentley S.D."/>
            <person name="Parkhill J."/>
            <person name="Williams H.N."/>
            <person name="Stine O.C."/>
        </authorList>
    </citation>
    <scope>NUCLEOTIDE SEQUENCE [LARGE SCALE GENOMIC DNA]</scope>
    <source>
        <strain evidence="2">ATCC BAA-682 / DSM 15412 / SJ</strain>
    </source>
</reference>
<name>E1X569_HALMS</name>
<sequence>MLYRNSLITLFSFLLISCSSVVENGRTVASLDEVKPSVKGSCAQIMNSFIKGRKIVKKNGLSDLFPSSKVYSTKEVQQIKKVSDRIGERSIARIPSENLEREFQSFAYSKLIQDSSKEIDPVEFNTWFRLNVDDVVSSFDRSKSVSDNFESSLGVFKKWRESEGFSFKNLIKLKKKSSAEKTALKNIQEAAMADYNSIISKNINEYSNYQDFLDDTVAAVSNFHIFEENFQGPEFLRWMSDNEFISEDVFVKLKNGAEDNQKLGDLLSNNYVEFIPFSKKPAMPKKSIKEKIRDYAIDMFTQKKKDIDDCGGDPDCALQETKSIFQRLIGADRFKRNFSCLRQFPQARNAMYADFVVAWSMLGYMYKSNEESFERFPWEVVANGLIFTPIMSEINCQASFQTRNAFGGAINIAKQPSKTRAFLRNWRRVAGVSVASGIGLVGLGVGFNELYAALGHPVENSETLKQQMQMLPFMFLWSGVLGGLKDVAFLNPLKHKVIPKLARLIQSKTGIAAGSIISLSALNVSLSSANEYYSSLSFNEVWRYYVLPKYLEILGYDREGDLEFNGETTVEGFDENTDVYITEYEEGVKTSVKVSKSYDEDGKEYIKVEDVGIEIPDYILEDSVSDVPKAQ</sequence>
<dbReference type="RefSeq" id="WP_014243327.1">
    <property type="nucleotide sequence ID" value="NC_016620.1"/>
</dbReference>
<organism evidence="1 2">
    <name type="scientific">Halobacteriovorax marinus (strain ATCC BAA-682 / DSM 15412 / SJ)</name>
    <name type="common">Bacteriovorax marinus</name>
    <dbReference type="NCBI Taxonomy" id="862908"/>
    <lineage>
        <taxon>Bacteria</taxon>
        <taxon>Pseudomonadati</taxon>
        <taxon>Bdellovibrionota</taxon>
        <taxon>Bacteriovoracia</taxon>
        <taxon>Bacteriovoracales</taxon>
        <taxon>Halobacteriovoraceae</taxon>
        <taxon>Halobacteriovorax</taxon>
    </lineage>
</organism>
<dbReference type="PATRIC" id="fig|862908.3.peg.609"/>
<dbReference type="HOGENOM" id="CLU_433312_0_0_7"/>
<dbReference type="PROSITE" id="PS51257">
    <property type="entry name" value="PROKAR_LIPOPROTEIN"/>
    <property type="match status" value="1"/>
</dbReference>
<dbReference type="EMBL" id="FQ312005">
    <property type="protein sequence ID" value="CBW25541.1"/>
    <property type="molecule type" value="Genomic_DNA"/>
</dbReference>
<dbReference type="KEGG" id="bmx:BMS_0634"/>
<dbReference type="OrthoDB" id="9935737at2"/>
<evidence type="ECO:0000313" key="2">
    <source>
        <dbReference type="Proteomes" id="UP000008963"/>
    </source>
</evidence>
<evidence type="ECO:0000313" key="1">
    <source>
        <dbReference type="EMBL" id="CBW25541.1"/>
    </source>
</evidence>
<dbReference type="Proteomes" id="UP000008963">
    <property type="component" value="Chromosome"/>
</dbReference>
<keyword evidence="2" id="KW-1185">Reference proteome</keyword>
<dbReference type="AlphaFoldDB" id="E1X569"/>
<protein>
    <submittedName>
        <fullName evidence="1">Exported protein</fullName>
    </submittedName>
</protein>